<dbReference type="InterPro" id="IPR035901">
    <property type="entry name" value="GIY-YIG_endonuc_sf"/>
</dbReference>
<dbReference type="SUPFAM" id="SSF82771">
    <property type="entry name" value="GIY-YIG endonuclease"/>
    <property type="match status" value="1"/>
</dbReference>
<accession>A0A382CWC2</accession>
<dbReference type="InterPro" id="IPR000305">
    <property type="entry name" value="GIY-YIG_endonuc"/>
</dbReference>
<dbReference type="PROSITE" id="PS50164">
    <property type="entry name" value="GIY_YIG"/>
    <property type="match status" value="1"/>
</dbReference>
<dbReference type="Gene3D" id="3.40.1440.10">
    <property type="entry name" value="GIY-YIG endonuclease"/>
    <property type="match status" value="1"/>
</dbReference>
<dbReference type="InterPro" id="IPR050190">
    <property type="entry name" value="UPF0213_domain"/>
</dbReference>
<feature type="domain" description="GIY-YIG" evidence="1">
    <location>
        <begin position="56"/>
        <end position="137"/>
    </location>
</feature>
<dbReference type="PANTHER" id="PTHR34477:SF1">
    <property type="entry name" value="UPF0213 PROTEIN YHBQ"/>
    <property type="match status" value="1"/>
</dbReference>
<gene>
    <name evidence="2" type="ORF">METZ01_LOCUS182978</name>
</gene>
<evidence type="ECO:0000259" key="1">
    <source>
        <dbReference type="PROSITE" id="PS50164"/>
    </source>
</evidence>
<evidence type="ECO:0000313" key="2">
    <source>
        <dbReference type="EMBL" id="SVB30124.1"/>
    </source>
</evidence>
<sequence length="143" mass="16558">MTVLNISIIGVNCRQNHKKLDQFSRNICLKTRILIYFISKFNKHGKKIFMGTTTQNNWLIYILKCGDGSFYCGITNNIERRLKQHKGEIKGGAKYTRSHWPCKLVYKEKSSSRSEALQREAIIKKMSRDEKQTLTNLAGENIS</sequence>
<dbReference type="Pfam" id="PF01541">
    <property type="entry name" value="GIY-YIG"/>
    <property type="match status" value="1"/>
</dbReference>
<dbReference type="PANTHER" id="PTHR34477">
    <property type="entry name" value="UPF0213 PROTEIN YHBQ"/>
    <property type="match status" value="1"/>
</dbReference>
<reference evidence="2" key="1">
    <citation type="submission" date="2018-05" db="EMBL/GenBank/DDBJ databases">
        <authorList>
            <person name="Lanie J.A."/>
            <person name="Ng W.-L."/>
            <person name="Kazmierczak K.M."/>
            <person name="Andrzejewski T.M."/>
            <person name="Davidsen T.M."/>
            <person name="Wayne K.J."/>
            <person name="Tettelin H."/>
            <person name="Glass J.I."/>
            <person name="Rusch D."/>
            <person name="Podicherti R."/>
            <person name="Tsui H.-C.T."/>
            <person name="Winkler M.E."/>
        </authorList>
    </citation>
    <scope>NUCLEOTIDE SEQUENCE</scope>
</reference>
<proteinExistence type="predicted"/>
<protein>
    <recommendedName>
        <fullName evidence="1">GIY-YIG domain-containing protein</fullName>
    </recommendedName>
</protein>
<dbReference type="AlphaFoldDB" id="A0A382CWC2"/>
<name>A0A382CWC2_9ZZZZ</name>
<organism evidence="2">
    <name type="scientific">marine metagenome</name>
    <dbReference type="NCBI Taxonomy" id="408172"/>
    <lineage>
        <taxon>unclassified sequences</taxon>
        <taxon>metagenomes</taxon>
        <taxon>ecological metagenomes</taxon>
    </lineage>
</organism>
<dbReference type="CDD" id="cd10456">
    <property type="entry name" value="GIY-YIG_UPF0213"/>
    <property type="match status" value="1"/>
</dbReference>
<dbReference type="EMBL" id="UINC01036326">
    <property type="protein sequence ID" value="SVB30124.1"/>
    <property type="molecule type" value="Genomic_DNA"/>
</dbReference>